<name>A0A918FYS3_9ACTN</name>
<evidence type="ECO:0000256" key="1">
    <source>
        <dbReference type="SAM" id="MobiDB-lite"/>
    </source>
</evidence>
<dbReference type="AlphaFoldDB" id="A0A918FYS3"/>
<comment type="caution">
    <text evidence="2">The sequence shown here is derived from an EMBL/GenBank/DDBJ whole genome shotgun (WGS) entry which is preliminary data.</text>
</comment>
<protein>
    <submittedName>
        <fullName evidence="2">Uncharacterized protein</fullName>
    </submittedName>
</protein>
<dbReference type="Proteomes" id="UP000606194">
    <property type="component" value="Unassembled WGS sequence"/>
</dbReference>
<sequence length="229" mass="21833">MTSTRTGPDPTAQDVTAPAKAGTDRPWAQRPRGRHRRPRPHKALFAAGGLAVAAGVLSLVRLTPDAGGPVGTRAAEADPQSDPVASTGAGAAPGRPAGAATTAAPSPTAPSAMGGASAGPAPGAGLPPGASGSPPSAALTPGAAPTPSAPGAAPTPHPAGTPHAPGAPQPAPVASEAPRPPSTPEPAPAPASVPPAPPWQPGVCVPVVGLCVDPLGAPLPELRNGPRRP</sequence>
<evidence type="ECO:0000313" key="2">
    <source>
        <dbReference type="EMBL" id="GGR99156.1"/>
    </source>
</evidence>
<evidence type="ECO:0000313" key="3">
    <source>
        <dbReference type="Proteomes" id="UP000606194"/>
    </source>
</evidence>
<proteinExistence type="predicted"/>
<dbReference type="EMBL" id="BMTL01000017">
    <property type="protein sequence ID" value="GGR99156.1"/>
    <property type="molecule type" value="Genomic_DNA"/>
</dbReference>
<keyword evidence="3" id="KW-1185">Reference proteome</keyword>
<organism evidence="2 3">
    <name type="scientific">Streptomyces humidus</name>
    <dbReference type="NCBI Taxonomy" id="52259"/>
    <lineage>
        <taxon>Bacteria</taxon>
        <taxon>Bacillati</taxon>
        <taxon>Actinomycetota</taxon>
        <taxon>Actinomycetes</taxon>
        <taxon>Kitasatosporales</taxon>
        <taxon>Streptomycetaceae</taxon>
        <taxon>Streptomyces</taxon>
    </lineage>
</organism>
<feature type="compositionally biased region" description="Low complexity" evidence="1">
    <location>
        <begin position="85"/>
        <end position="152"/>
    </location>
</feature>
<feature type="compositionally biased region" description="Pro residues" evidence="1">
    <location>
        <begin position="178"/>
        <end position="200"/>
    </location>
</feature>
<dbReference type="RefSeq" id="WP_229878209.1">
    <property type="nucleotide sequence ID" value="NZ_BMTL01000017.1"/>
</dbReference>
<feature type="compositionally biased region" description="Basic residues" evidence="1">
    <location>
        <begin position="31"/>
        <end position="42"/>
    </location>
</feature>
<reference evidence="2" key="2">
    <citation type="submission" date="2020-09" db="EMBL/GenBank/DDBJ databases">
        <authorList>
            <person name="Sun Q."/>
            <person name="Ohkuma M."/>
        </authorList>
    </citation>
    <scope>NUCLEOTIDE SEQUENCE</scope>
    <source>
        <strain evidence="2">JCM 4386</strain>
    </source>
</reference>
<gene>
    <name evidence="2" type="ORF">GCM10010269_42480</name>
</gene>
<accession>A0A918FYS3</accession>
<feature type="compositionally biased region" description="Pro residues" evidence="1">
    <location>
        <begin position="153"/>
        <end position="171"/>
    </location>
</feature>
<reference evidence="2" key="1">
    <citation type="journal article" date="2014" name="Int. J. Syst. Evol. Microbiol.">
        <title>Complete genome sequence of Corynebacterium casei LMG S-19264T (=DSM 44701T), isolated from a smear-ripened cheese.</title>
        <authorList>
            <consortium name="US DOE Joint Genome Institute (JGI-PGF)"/>
            <person name="Walter F."/>
            <person name="Albersmeier A."/>
            <person name="Kalinowski J."/>
            <person name="Ruckert C."/>
        </authorList>
    </citation>
    <scope>NUCLEOTIDE SEQUENCE</scope>
    <source>
        <strain evidence="2">JCM 4386</strain>
    </source>
</reference>
<feature type="region of interest" description="Disordered" evidence="1">
    <location>
        <begin position="1"/>
        <end position="42"/>
    </location>
</feature>
<feature type="region of interest" description="Disordered" evidence="1">
    <location>
        <begin position="62"/>
        <end position="206"/>
    </location>
</feature>